<dbReference type="AlphaFoldDB" id="A0AAD5DQP0"/>
<evidence type="ECO:0000313" key="3">
    <source>
        <dbReference type="Proteomes" id="UP001205105"/>
    </source>
</evidence>
<proteinExistence type="predicted"/>
<evidence type="ECO:0000313" key="2">
    <source>
        <dbReference type="EMBL" id="KAI7840240.1"/>
    </source>
</evidence>
<feature type="compositionally biased region" description="Low complexity" evidence="1">
    <location>
        <begin position="130"/>
        <end position="162"/>
    </location>
</feature>
<sequence length="175" mass="18137">MAAAGKPAGRVIAVRRSQLSNNKAEDVQDAMQAYGTSQPDQRKGSPVRVLRVVRGAPGAAADMGGRAATNGAGTRQVVVQRPGSQPASPDRAADVASMAHRAGVHSIEQLLRLLSPRGLDEVQASLAAMQQGQPQEKPARQQQRRAAAAQQRAQLGAAGGEAPHALVLPLPVSLL</sequence>
<feature type="region of interest" description="Disordered" evidence="1">
    <location>
        <begin position="1"/>
        <end position="46"/>
    </location>
</feature>
<keyword evidence="3" id="KW-1185">Reference proteome</keyword>
<dbReference type="EMBL" id="JADXDR010000083">
    <property type="protein sequence ID" value="KAI7840240.1"/>
    <property type="molecule type" value="Genomic_DNA"/>
</dbReference>
<name>A0AAD5DQP0_9CHLO</name>
<comment type="caution">
    <text evidence="2">The sequence shown here is derived from an EMBL/GenBank/DDBJ whole genome shotgun (WGS) entry which is preliminary data.</text>
</comment>
<accession>A0AAD5DQP0</accession>
<feature type="region of interest" description="Disordered" evidence="1">
    <location>
        <begin position="128"/>
        <end position="162"/>
    </location>
</feature>
<organism evidence="2 3">
    <name type="scientific">Chlorella ohadii</name>
    <dbReference type="NCBI Taxonomy" id="2649997"/>
    <lineage>
        <taxon>Eukaryota</taxon>
        <taxon>Viridiplantae</taxon>
        <taxon>Chlorophyta</taxon>
        <taxon>core chlorophytes</taxon>
        <taxon>Trebouxiophyceae</taxon>
        <taxon>Chlorellales</taxon>
        <taxon>Chlorellaceae</taxon>
        <taxon>Chlorella clade</taxon>
        <taxon>Chlorella</taxon>
    </lineage>
</organism>
<protein>
    <submittedName>
        <fullName evidence="2">Uncharacterized protein</fullName>
    </submittedName>
</protein>
<reference evidence="2" key="1">
    <citation type="submission" date="2020-11" db="EMBL/GenBank/DDBJ databases">
        <title>Chlorella ohadii genome sequencing and assembly.</title>
        <authorList>
            <person name="Murik O."/>
            <person name="Treves H."/>
            <person name="Kedem I."/>
            <person name="Shotland Y."/>
            <person name="Kaplan A."/>
        </authorList>
    </citation>
    <scope>NUCLEOTIDE SEQUENCE</scope>
    <source>
        <strain evidence="2">1</strain>
    </source>
</reference>
<evidence type="ECO:0000256" key="1">
    <source>
        <dbReference type="SAM" id="MobiDB-lite"/>
    </source>
</evidence>
<gene>
    <name evidence="2" type="ORF">COHA_006022</name>
</gene>
<dbReference type="Proteomes" id="UP001205105">
    <property type="component" value="Unassembled WGS sequence"/>
</dbReference>